<reference evidence="2 3" key="1">
    <citation type="submission" date="2019-05" db="EMBL/GenBank/DDBJ databases">
        <title>Emergence of the Ug99 lineage of the wheat stem rust pathogen through somatic hybridization.</title>
        <authorList>
            <person name="Li F."/>
            <person name="Upadhyaya N.M."/>
            <person name="Sperschneider J."/>
            <person name="Matny O."/>
            <person name="Nguyen-Phuc H."/>
            <person name="Mago R."/>
            <person name="Raley C."/>
            <person name="Miller M.E."/>
            <person name="Silverstein K.A.T."/>
            <person name="Henningsen E."/>
            <person name="Hirsch C.D."/>
            <person name="Visser B."/>
            <person name="Pretorius Z.A."/>
            <person name="Steffenson B.J."/>
            <person name="Schwessinger B."/>
            <person name="Dodds P.N."/>
            <person name="Figueroa M."/>
        </authorList>
    </citation>
    <scope>NUCLEOTIDE SEQUENCE [LARGE SCALE GENOMIC DNA]</scope>
    <source>
        <strain evidence="2 3">Ug99</strain>
    </source>
</reference>
<comment type="caution">
    <text evidence="2">The sequence shown here is derived from an EMBL/GenBank/DDBJ whole genome shotgun (WGS) entry which is preliminary data.</text>
</comment>
<accession>A0A5B0RE84</accession>
<evidence type="ECO:0000313" key="2">
    <source>
        <dbReference type="EMBL" id="KAA1123273.1"/>
    </source>
</evidence>
<feature type="region of interest" description="Disordered" evidence="1">
    <location>
        <begin position="1"/>
        <end position="21"/>
    </location>
</feature>
<protein>
    <submittedName>
        <fullName evidence="2">Uncharacterized protein</fullName>
    </submittedName>
</protein>
<evidence type="ECO:0000256" key="1">
    <source>
        <dbReference type="SAM" id="MobiDB-lite"/>
    </source>
</evidence>
<dbReference type="EMBL" id="VDEP01000210">
    <property type="protein sequence ID" value="KAA1123273.1"/>
    <property type="molecule type" value="Genomic_DNA"/>
</dbReference>
<organism evidence="2 3">
    <name type="scientific">Puccinia graminis f. sp. tritici</name>
    <dbReference type="NCBI Taxonomy" id="56615"/>
    <lineage>
        <taxon>Eukaryota</taxon>
        <taxon>Fungi</taxon>
        <taxon>Dikarya</taxon>
        <taxon>Basidiomycota</taxon>
        <taxon>Pucciniomycotina</taxon>
        <taxon>Pucciniomycetes</taxon>
        <taxon>Pucciniales</taxon>
        <taxon>Pucciniaceae</taxon>
        <taxon>Puccinia</taxon>
    </lineage>
</organism>
<evidence type="ECO:0000313" key="3">
    <source>
        <dbReference type="Proteomes" id="UP000325313"/>
    </source>
</evidence>
<proteinExistence type="predicted"/>
<sequence>MSSARPFQRRRDPPWDLDGINHGPSSNAILLQWISTEDNYRRWDSTTFDPTERLNICEEIVWHMQMQGIAHRHARGINTRIQILRRSYNTAREFVNHARGNTNEIAPVILGYARRVCPYWDILDPVMGGQHPQSHQAYTMADSETSSDTDSTNTT</sequence>
<dbReference type="PANTHER" id="PTHR33324:SF2">
    <property type="entry name" value="MYB_SANT-LIKE DNA-BINDING DOMAIN-CONTAINING PROTEIN"/>
    <property type="match status" value="1"/>
</dbReference>
<dbReference type="AlphaFoldDB" id="A0A5B0RE84"/>
<name>A0A5B0RE84_PUCGR</name>
<dbReference type="Proteomes" id="UP000325313">
    <property type="component" value="Unassembled WGS sequence"/>
</dbReference>
<gene>
    <name evidence="2" type="ORF">PGTUg99_018393</name>
</gene>
<feature type="region of interest" description="Disordered" evidence="1">
    <location>
        <begin position="131"/>
        <end position="155"/>
    </location>
</feature>
<feature type="compositionally biased region" description="Low complexity" evidence="1">
    <location>
        <begin position="142"/>
        <end position="155"/>
    </location>
</feature>
<dbReference type="PANTHER" id="PTHR33324">
    <property type="entry name" value="EXPRESSED PROTEIN"/>
    <property type="match status" value="1"/>
</dbReference>